<dbReference type="InterPro" id="IPR050397">
    <property type="entry name" value="Env_Response_Regulators"/>
</dbReference>
<organism evidence="6 7">
    <name type="scientific">Brucella ceti str. Cudo</name>
    <dbReference type="NCBI Taxonomy" id="595497"/>
    <lineage>
        <taxon>Bacteria</taxon>
        <taxon>Pseudomonadati</taxon>
        <taxon>Pseudomonadota</taxon>
        <taxon>Alphaproteobacteria</taxon>
        <taxon>Hyphomicrobiales</taxon>
        <taxon>Brucellaceae</taxon>
        <taxon>Brucella/Ochrobactrum group</taxon>
        <taxon>Brucella</taxon>
    </lineage>
</organism>
<dbReference type="SMART" id="SM00100">
    <property type="entry name" value="cNMP"/>
    <property type="match status" value="1"/>
</dbReference>
<dbReference type="SUPFAM" id="SSF51206">
    <property type="entry name" value="cAMP-binding domain-like"/>
    <property type="match status" value="1"/>
</dbReference>
<feature type="domain" description="Cyclic nucleotide-binding" evidence="4">
    <location>
        <begin position="46"/>
        <end position="126"/>
    </location>
</feature>
<evidence type="ECO:0000259" key="5">
    <source>
        <dbReference type="PROSITE" id="PS51063"/>
    </source>
</evidence>
<keyword evidence="1" id="KW-0805">Transcription regulation</keyword>
<dbReference type="EMBL" id="ACJD01000006">
    <property type="protein sequence ID" value="EEH13632.1"/>
    <property type="molecule type" value="Genomic_DNA"/>
</dbReference>
<dbReference type="InterPro" id="IPR036390">
    <property type="entry name" value="WH_DNA-bd_sf"/>
</dbReference>
<dbReference type="AlphaFoldDB" id="C0G9L8"/>
<evidence type="ECO:0000259" key="4">
    <source>
        <dbReference type="PROSITE" id="PS50042"/>
    </source>
</evidence>
<dbReference type="GO" id="GO:0003700">
    <property type="term" value="F:DNA-binding transcription factor activity"/>
    <property type="evidence" value="ECO:0007669"/>
    <property type="project" value="TreeGrafter"/>
</dbReference>
<evidence type="ECO:0000313" key="7">
    <source>
        <dbReference type="Proteomes" id="UP000003678"/>
    </source>
</evidence>
<dbReference type="InterPro" id="IPR012318">
    <property type="entry name" value="HTH_CRP"/>
</dbReference>
<accession>C0G9L8</accession>
<evidence type="ECO:0000256" key="2">
    <source>
        <dbReference type="ARBA" id="ARBA00023125"/>
    </source>
</evidence>
<evidence type="ECO:0000256" key="1">
    <source>
        <dbReference type="ARBA" id="ARBA00023015"/>
    </source>
</evidence>
<protein>
    <submittedName>
        <fullName evidence="6">Transcriptional regulator NnrR</fullName>
    </submittedName>
</protein>
<dbReference type="Proteomes" id="UP000003678">
    <property type="component" value="Unassembled WGS sequence"/>
</dbReference>
<gene>
    <name evidence="6" type="ORF">BCETI_6000594</name>
</gene>
<dbReference type="CDD" id="cd00038">
    <property type="entry name" value="CAP_ED"/>
    <property type="match status" value="1"/>
</dbReference>
<dbReference type="Pfam" id="PF13545">
    <property type="entry name" value="HTH_Crp_2"/>
    <property type="match status" value="1"/>
</dbReference>
<evidence type="ECO:0000256" key="3">
    <source>
        <dbReference type="ARBA" id="ARBA00023163"/>
    </source>
</evidence>
<comment type="caution">
    <text evidence="6">The sequence shown here is derived from an EMBL/GenBank/DDBJ whole genome shotgun (WGS) entry which is preliminary data.</text>
</comment>
<dbReference type="GO" id="GO:0003677">
    <property type="term" value="F:DNA binding"/>
    <property type="evidence" value="ECO:0007669"/>
    <property type="project" value="UniProtKB-KW"/>
</dbReference>
<dbReference type="PROSITE" id="PS50042">
    <property type="entry name" value="CNMP_BINDING_3"/>
    <property type="match status" value="1"/>
</dbReference>
<name>C0G9L8_9HYPH</name>
<dbReference type="Pfam" id="PF00027">
    <property type="entry name" value="cNMP_binding"/>
    <property type="match status" value="1"/>
</dbReference>
<dbReference type="PANTHER" id="PTHR24567:SF28">
    <property type="entry name" value="LISTERIOLYSIN REGULATORY PROTEIN"/>
    <property type="match status" value="1"/>
</dbReference>
<feature type="domain" description="HTH crp-type" evidence="5">
    <location>
        <begin position="180"/>
        <end position="253"/>
    </location>
</feature>
<sequence>MRIGLIANPLHPPCTSDGAPRAGAWGIGEGNMAAIIDWALVRSLPVFSGMDDAAFEQLMGLAMPRAVPKGSAVFKQGEEARLFYLLVQGRLKVMQVTADGQQLIVRVVNPGEFFGFAMALGREDYPGTPLAVVDCSVIAWPMEMMTAFMASNPALAVNTMQMIGRRLDAAHSRIREISTQEVEQRVAHAVLRLVREAGIQEDTGLRIDFPVSRQDIAELTGTTPHTVSRIVSQWQSKGWVEGGRQSLLVRDLRRLRQIAEGEI</sequence>
<dbReference type="Gene3D" id="1.10.10.10">
    <property type="entry name" value="Winged helix-like DNA-binding domain superfamily/Winged helix DNA-binding domain"/>
    <property type="match status" value="1"/>
</dbReference>
<reference evidence="6 7" key="1">
    <citation type="submission" date="2009-03" db="EMBL/GenBank/DDBJ databases">
        <authorList>
            <person name="Setubal J.C."/>
            <person name="Boyle S."/>
            <person name="Crasta O.R."/>
            <person name="Gillespie J.J."/>
            <person name="Kenyon R.W."/>
            <person name="Lu J."/>
            <person name="Mane S."/>
            <person name="Nagrani S."/>
            <person name="Shallom J.M."/>
            <person name="Shallom S."/>
            <person name="Shukla M."/>
            <person name="Snyder E.E."/>
            <person name="Sobral B.W."/>
            <person name="Wattam A.R."/>
            <person name="Will R."/>
            <person name="Williams K."/>
            <person name="Yoo H."/>
            <person name="Bruce D.H."/>
            <person name="Detter C."/>
            <person name="Munk C."/>
            <person name="Brettin T.S."/>
            <person name="Ficht T."/>
        </authorList>
    </citation>
    <scope>NUCLEOTIDE SEQUENCE [LARGE SCALE GENOMIC DNA]</scope>
    <source>
        <strain evidence="6 7">Cudo</strain>
    </source>
</reference>
<dbReference type="InterPro" id="IPR014710">
    <property type="entry name" value="RmlC-like_jellyroll"/>
</dbReference>
<dbReference type="SUPFAM" id="SSF46785">
    <property type="entry name" value="Winged helix' DNA-binding domain"/>
    <property type="match status" value="1"/>
</dbReference>
<dbReference type="InterPro" id="IPR036388">
    <property type="entry name" value="WH-like_DNA-bd_sf"/>
</dbReference>
<evidence type="ECO:0000313" key="6">
    <source>
        <dbReference type="EMBL" id="EEH13632.1"/>
    </source>
</evidence>
<dbReference type="InterPro" id="IPR018490">
    <property type="entry name" value="cNMP-bd_dom_sf"/>
</dbReference>
<dbReference type="GO" id="GO:0005829">
    <property type="term" value="C:cytosol"/>
    <property type="evidence" value="ECO:0007669"/>
    <property type="project" value="TreeGrafter"/>
</dbReference>
<keyword evidence="3" id="KW-0804">Transcription</keyword>
<dbReference type="PROSITE" id="PS51063">
    <property type="entry name" value="HTH_CRP_2"/>
    <property type="match status" value="1"/>
</dbReference>
<dbReference type="SMART" id="SM00419">
    <property type="entry name" value="HTH_CRP"/>
    <property type="match status" value="1"/>
</dbReference>
<keyword evidence="2" id="KW-0238">DNA-binding</keyword>
<dbReference type="Gene3D" id="2.60.120.10">
    <property type="entry name" value="Jelly Rolls"/>
    <property type="match status" value="1"/>
</dbReference>
<dbReference type="PANTHER" id="PTHR24567">
    <property type="entry name" value="CRP FAMILY TRANSCRIPTIONAL REGULATORY PROTEIN"/>
    <property type="match status" value="1"/>
</dbReference>
<dbReference type="InterPro" id="IPR000595">
    <property type="entry name" value="cNMP-bd_dom"/>
</dbReference>
<proteinExistence type="predicted"/>